<dbReference type="Proteomes" id="UP001162992">
    <property type="component" value="Chromosome 23"/>
</dbReference>
<proteinExistence type="predicted"/>
<dbReference type="EMBL" id="CM055114">
    <property type="protein sequence ID" value="KAJ7513637.1"/>
    <property type="molecule type" value="Genomic_DNA"/>
</dbReference>
<name>A0ACC2A822_DIPCM</name>
<comment type="caution">
    <text evidence="1">The sequence shown here is derived from an EMBL/GenBank/DDBJ whole genome shotgun (WGS) entry which is preliminary data.</text>
</comment>
<protein>
    <submittedName>
        <fullName evidence="1">Uncharacterized protein</fullName>
    </submittedName>
</protein>
<evidence type="ECO:0000313" key="1">
    <source>
        <dbReference type="EMBL" id="KAJ7513637.1"/>
    </source>
</evidence>
<keyword evidence="2" id="KW-1185">Reference proteome</keyword>
<sequence length="152" mass="16639">MATFPDGRENIASESGFAEFEDSNFSSAGALHRTSSMPDDDSPRSPLSNITHLFLCNINGSAAAMEPSFGNAIALHSPSWGGGRRGGQRYYTAHRSSSRITESPIFCWASDENLHAESPEYYLCSTASSCKRNDYPNNLIELKVNLKNKLRG</sequence>
<reference evidence="2" key="1">
    <citation type="journal article" date="2024" name="Proc. Natl. Acad. Sci. U.S.A.">
        <title>Extraordinary preservation of gene collinearity over three hundred million years revealed in homosporous lycophytes.</title>
        <authorList>
            <person name="Li C."/>
            <person name="Wickell D."/>
            <person name="Kuo L.Y."/>
            <person name="Chen X."/>
            <person name="Nie B."/>
            <person name="Liao X."/>
            <person name="Peng D."/>
            <person name="Ji J."/>
            <person name="Jenkins J."/>
            <person name="Williams M."/>
            <person name="Shu S."/>
            <person name="Plott C."/>
            <person name="Barry K."/>
            <person name="Rajasekar S."/>
            <person name="Grimwood J."/>
            <person name="Han X."/>
            <person name="Sun S."/>
            <person name="Hou Z."/>
            <person name="He W."/>
            <person name="Dai G."/>
            <person name="Sun C."/>
            <person name="Schmutz J."/>
            <person name="Leebens-Mack J.H."/>
            <person name="Li F.W."/>
            <person name="Wang L."/>
        </authorList>
    </citation>
    <scope>NUCLEOTIDE SEQUENCE [LARGE SCALE GENOMIC DNA]</scope>
    <source>
        <strain evidence="2">cv. PW_Plant_1</strain>
    </source>
</reference>
<organism evidence="1 2">
    <name type="scientific">Diphasiastrum complanatum</name>
    <name type="common">Issler's clubmoss</name>
    <name type="synonym">Lycopodium complanatum</name>
    <dbReference type="NCBI Taxonomy" id="34168"/>
    <lineage>
        <taxon>Eukaryota</taxon>
        <taxon>Viridiplantae</taxon>
        <taxon>Streptophyta</taxon>
        <taxon>Embryophyta</taxon>
        <taxon>Tracheophyta</taxon>
        <taxon>Lycopodiopsida</taxon>
        <taxon>Lycopodiales</taxon>
        <taxon>Lycopodiaceae</taxon>
        <taxon>Lycopodioideae</taxon>
        <taxon>Diphasiastrum</taxon>
    </lineage>
</organism>
<evidence type="ECO:0000313" key="2">
    <source>
        <dbReference type="Proteomes" id="UP001162992"/>
    </source>
</evidence>
<gene>
    <name evidence="1" type="ORF">O6H91_23G008000</name>
</gene>
<accession>A0ACC2A822</accession>